<reference evidence="3 4" key="1">
    <citation type="submission" date="2023-05" db="EMBL/GenBank/DDBJ databases">
        <title>Streptantibioticus silvisoli sp. nov., acidotolerant actinomycetes 1 from pine litter.</title>
        <authorList>
            <person name="Swiecimska M."/>
            <person name="Golinska P."/>
            <person name="Sangal V."/>
            <person name="Wachnowicz B."/>
            <person name="Goodfellow M."/>
        </authorList>
    </citation>
    <scope>NUCLEOTIDE SEQUENCE [LARGE SCALE GENOMIC DNA]</scope>
    <source>
        <strain evidence="3 4">DSM 42109</strain>
    </source>
</reference>
<evidence type="ECO:0000313" key="4">
    <source>
        <dbReference type="Proteomes" id="UP001214441"/>
    </source>
</evidence>
<feature type="chain" id="PRO_5045918571" description="Lipoprotein" evidence="2">
    <location>
        <begin position="28"/>
        <end position="246"/>
    </location>
</feature>
<gene>
    <name evidence="3" type="ORF">NMN56_032240</name>
</gene>
<keyword evidence="2" id="KW-0732">Signal</keyword>
<dbReference type="EMBL" id="JANCPR020000042">
    <property type="protein sequence ID" value="MDJ1136538.1"/>
    <property type="molecule type" value="Genomic_DNA"/>
</dbReference>
<feature type="signal peptide" evidence="2">
    <location>
        <begin position="1"/>
        <end position="27"/>
    </location>
</feature>
<sequence length="246" mass="25112">MRSRTLRRTVAAAVAVPALVFSMAACSDDSGGGKKGGGKSEQDGGGSGGGSGEEKPGPLSKAQLSTALLKNGDVPGYKVRKSAEPLKNENLPPAQAQCKPVLDAFTADSKQKRKAYVGGSVAKGEMTTGQTINQVLLSAYGSGDAETVMSELKSGLKTCKEIAGEGKGGKTEKVAIQESQAPDLGDDSVRFLLKNTTSKSASLSMTVIRSGANTTSFMSLSLGGKEANVPDAVAKKQVAKVEAAQS</sequence>
<evidence type="ECO:0000256" key="2">
    <source>
        <dbReference type="SAM" id="SignalP"/>
    </source>
</evidence>
<feature type="region of interest" description="Disordered" evidence="1">
    <location>
        <begin position="27"/>
        <end position="95"/>
    </location>
</feature>
<evidence type="ECO:0000256" key="1">
    <source>
        <dbReference type="SAM" id="MobiDB-lite"/>
    </source>
</evidence>
<proteinExistence type="predicted"/>
<accession>A0ABT7A5B4</accession>
<organism evidence="3 4">
    <name type="scientific">Streptomyces iconiensis</name>
    <dbReference type="NCBI Taxonomy" id="1384038"/>
    <lineage>
        <taxon>Bacteria</taxon>
        <taxon>Bacillati</taxon>
        <taxon>Actinomycetota</taxon>
        <taxon>Actinomycetes</taxon>
        <taxon>Kitasatosporales</taxon>
        <taxon>Streptomycetaceae</taxon>
        <taxon>Streptomyces</taxon>
    </lineage>
</organism>
<dbReference type="RefSeq" id="WP_274046793.1">
    <property type="nucleotide sequence ID" value="NZ_JANCPR020000042.1"/>
</dbReference>
<evidence type="ECO:0000313" key="3">
    <source>
        <dbReference type="EMBL" id="MDJ1136538.1"/>
    </source>
</evidence>
<name>A0ABT7A5B4_9ACTN</name>
<dbReference type="Proteomes" id="UP001214441">
    <property type="component" value="Unassembled WGS sequence"/>
</dbReference>
<protein>
    <recommendedName>
        <fullName evidence="5">Lipoprotein</fullName>
    </recommendedName>
</protein>
<keyword evidence="4" id="KW-1185">Reference proteome</keyword>
<dbReference type="PROSITE" id="PS51257">
    <property type="entry name" value="PROKAR_LIPOPROTEIN"/>
    <property type="match status" value="1"/>
</dbReference>
<evidence type="ECO:0008006" key="5">
    <source>
        <dbReference type="Google" id="ProtNLM"/>
    </source>
</evidence>
<comment type="caution">
    <text evidence="3">The sequence shown here is derived from an EMBL/GenBank/DDBJ whole genome shotgun (WGS) entry which is preliminary data.</text>
</comment>